<accession>B7K6R7</accession>
<evidence type="ECO:0000313" key="5">
    <source>
        <dbReference type="EMBL" id="ACK72616.1"/>
    </source>
</evidence>
<evidence type="ECO:0000259" key="4">
    <source>
        <dbReference type="Pfam" id="PF13439"/>
    </source>
</evidence>
<dbReference type="Gene3D" id="3.40.50.2000">
    <property type="entry name" value="Glycogen Phosphorylase B"/>
    <property type="match status" value="2"/>
</dbReference>
<keyword evidence="2 5" id="KW-0808">Transferase</keyword>
<dbReference type="Proteomes" id="UP000002384">
    <property type="component" value="Chromosome"/>
</dbReference>
<dbReference type="Pfam" id="PF13439">
    <property type="entry name" value="Glyco_transf_4"/>
    <property type="match status" value="1"/>
</dbReference>
<dbReference type="InterPro" id="IPR029044">
    <property type="entry name" value="Nucleotide-diphossugar_trans"/>
</dbReference>
<dbReference type="CDD" id="cd00761">
    <property type="entry name" value="Glyco_tranf_GTA_type"/>
    <property type="match status" value="1"/>
</dbReference>
<dbReference type="HOGENOM" id="CLU_021683_0_0_3"/>
<protein>
    <submittedName>
        <fullName evidence="5">Glycosyl transferase group 1</fullName>
    </submittedName>
</protein>
<feature type="domain" description="Glycosyltransferase subfamily 4-like N-terminal" evidence="4">
    <location>
        <begin position="17"/>
        <end position="215"/>
    </location>
</feature>
<dbReference type="InterPro" id="IPR001296">
    <property type="entry name" value="Glyco_trans_1"/>
</dbReference>
<dbReference type="eggNOG" id="COG0438">
    <property type="taxonomic scope" value="Bacteria"/>
</dbReference>
<keyword evidence="1" id="KW-0328">Glycosyltransferase</keyword>
<dbReference type="SUPFAM" id="SSF53756">
    <property type="entry name" value="UDP-Glycosyltransferase/glycogen phosphorylase"/>
    <property type="match status" value="1"/>
</dbReference>
<evidence type="ECO:0000256" key="1">
    <source>
        <dbReference type="ARBA" id="ARBA00022676"/>
    </source>
</evidence>
<evidence type="ECO:0000256" key="2">
    <source>
        <dbReference type="ARBA" id="ARBA00022679"/>
    </source>
</evidence>
<proteinExistence type="predicted"/>
<organism evidence="5 6">
    <name type="scientific">Gloeothece citriformis (strain PCC 7424)</name>
    <name type="common">Cyanothece sp. (strain PCC 7424)</name>
    <dbReference type="NCBI Taxonomy" id="65393"/>
    <lineage>
        <taxon>Bacteria</taxon>
        <taxon>Bacillati</taxon>
        <taxon>Cyanobacteriota</taxon>
        <taxon>Cyanophyceae</taxon>
        <taxon>Oscillatoriophycideae</taxon>
        <taxon>Chroococcales</taxon>
        <taxon>Aphanothecaceae</taxon>
        <taxon>Gloeothece</taxon>
        <taxon>Gloeothece citriformis</taxon>
    </lineage>
</organism>
<dbReference type="RefSeq" id="WP_015956201.1">
    <property type="nucleotide sequence ID" value="NC_011729.1"/>
</dbReference>
<dbReference type="Gene3D" id="3.90.550.10">
    <property type="entry name" value="Spore Coat Polysaccharide Biosynthesis Protein SpsA, Chain A"/>
    <property type="match status" value="1"/>
</dbReference>
<dbReference type="AlphaFoldDB" id="B7K6R7"/>
<evidence type="ECO:0000313" key="6">
    <source>
        <dbReference type="Proteomes" id="UP000002384"/>
    </source>
</evidence>
<dbReference type="STRING" id="65393.PCC7424_4246"/>
<sequence length="753" mass="85205">MKHLIICSEYPPVPTSPGGIGTYVFHLAQLLAEAGETVHVISQLWQGAPLKIEKKCQGKLIIHRVPSLEKKSLWHDNFGSQKRARELEALLQSPFPPQCFSWQASLLAEELVEQENIDIIESQEYQSPLYYFQLRRALGFGPKKYPPCLIHLHSPTEFIALHNQWDINYSFFQTAKRLEAYSIATADALLCPSQFFARQAEARYQLETGSIKTIPLPLGDSPFLERDQETWNNGTICYIGRLEERKGILEWLEAAVAIAPKYPNAQFEFIGANCLGSDRINGDEFLKQRIPADLSPRFHFRGQQKRSQLPQFLQQARIAVVPSRWENFPNTCVEAMCSGLPVIASRQGGMVEMIEDNQTGWLVKESGSEGLSEALERALQTPPDQLRAMGDRACVSIRQLCDNQKIVEEQIAFRQEIVNRGAKQSFSVPPNLPWIENSLASPPVRPHRLDPSEQGIAVVITCFRDPHLLGKCWQSLQKQSQKPAAVVIVAKKLTDNSISPVLEQYKQCFTVEQGDEDLATAHNKAIKAVLSSGCKPLGFAFLNAGDRLEADFITHCESVLQHCPEVGLISSWTQYLGTRDKFWLKPCPSFPYQWLLNEASPLSVVRAQALYQVGSFRVGMAESFEFWDLVNGVMALGWVAVTLPEILGTSLRLWQMSRLNASHSDSVAYEKILTRFPILVERDVSDLILIARSDKIWSRPLLLFGEDNLYRLKIILCYSQGLSWYLLTKFFNISWDVLAKLKRKVEQKLKKSS</sequence>
<dbReference type="CDD" id="cd03801">
    <property type="entry name" value="GT4_PimA-like"/>
    <property type="match status" value="1"/>
</dbReference>
<dbReference type="InterPro" id="IPR028098">
    <property type="entry name" value="Glyco_trans_4-like_N"/>
</dbReference>
<dbReference type="GO" id="GO:0016757">
    <property type="term" value="F:glycosyltransferase activity"/>
    <property type="evidence" value="ECO:0007669"/>
    <property type="project" value="UniProtKB-KW"/>
</dbReference>
<feature type="domain" description="Glycosyl transferase family 1" evidence="3">
    <location>
        <begin position="234"/>
        <end position="390"/>
    </location>
</feature>
<dbReference type="PANTHER" id="PTHR12526:SF510">
    <property type="entry name" value="D-INOSITOL 3-PHOSPHATE GLYCOSYLTRANSFERASE"/>
    <property type="match status" value="1"/>
</dbReference>
<evidence type="ECO:0000259" key="3">
    <source>
        <dbReference type="Pfam" id="PF00534"/>
    </source>
</evidence>
<dbReference type="eggNOG" id="COG1216">
    <property type="taxonomic scope" value="Bacteria"/>
</dbReference>
<gene>
    <name evidence="5" type="ordered locus">PCC7424_4246</name>
</gene>
<name>B7K6R7_GLOC7</name>
<dbReference type="KEGG" id="cyc:PCC7424_4246"/>
<dbReference type="EMBL" id="CP001291">
    <property type="protein sequence ID" value="ACK72616.1"/>
    <property type="molecule type" value="Genomic_DNA"/>
</dbReference>
<dbReference type="SUPFAM" id="SSF53448">
    <property type="entry name" value="Nucleotide-diphospho-sugar transferases"/>
    <property type="match status" value="1"/>
</dbReference>
<keyword evidence="6" id="KW-1185">Reference proteome</keyword>
<dbReference type="CAZy" id="GT4">
    <property type="family name" value="Glycosyltransferase Family 4"/>
</dbReference>
<dbReference type="Pfam" id="PF00534">
    <property type="entry name" value="Glycos_transf_1"/>
    <property type="match status" value="1"/>
</dbReference>
<reference evidence="6" key="1">
    <citation type="journal article" date="2011" name="MBio">
        <title>Novel metabolic attributes of the genus Cyanothece, comprising a group of unicellular nitrogen-fixing Cyanobacteria.</title>
        <authorList>
            <person name="Bandyopadhyay A."/>
            <person name="Elvitigala T."/>
            <person name="Welsh E."/>
            <person name="Stockel J."/>
            <person name="Liberton M."/>
            <person name="Min H."/>
            <person name="Sherman L.A."/>
            <person name="Pakrasi H.B."/>
        </authorList>
    </citation>
    <scope>NUCLEOTIDE SEQUENCE [LARGE SCALE GENOMIC DNA]</scope>
    <source>
        <strain evidence="6">PCC 7424</strain>
    </source>
</reference>
<dbReference type="OrthoDB" id="9812327at2"/>
<dbReference type="PANTHER" id="PTHR12526">
    <property type="entry name" value="GLYCOSYLTRANSFERASE"/>
    <property type="match status" value="1"/>
</dbReference>